<comment type="subcellular location">
    <subcellularLocation>
        <location evidence="1">Membrane</location>
        <topology evidence="1">Multi-pass membrane protein</topology>
    </subcellularLocation>
</comment>
<evidence type="ECO:0000259" key="8">
    <source>
        <dbReference type="PROSITE" id="PS51225"/>
    </source>
</evidence>
<keyword evidence="3 7" id="KW-1133">Transmembrane helix</keyword>
<accession>A0ABM1SL13</accession>
<dbReference type="InterPro" id="IPR050578">
    <property type="entry name" value="MARVEL-CKLF_proteins"/>
</dbReference>
<evidence type="ECO:0000256" key="6">
    <source>
        <dbReference type="SAM" id="MobiDB-lite"/>
    </source>
</evidence>
<dbReference type="PANTHER" id="PTHR22776:SF102">
    <property type="entry name" value="RH30783P"/>
    <property type="match status" value="1"/>
</dbReference>
<dbReference type="RefSeq" id="XP_022244320.1">
    <property type="nucleotide sequence ID" value="XM_022388612.1"/>
</dbReference>
<evidence type="ECO:0000256" key="4">
    <source>
        <dbReference type="ARBA" id="ARBA00023136"/>
    </source>
</evidence>
<dbReference type="InterPro" id="IPR008253">
    <property type="entry name" value="Marvel"/>
</dbReference>
<proteinExistence type="predicted"/>
<evidence type="ECO:0000256" key="5">
    <source>
        <dbReference type="PROSITE-ProRule" id="PRU00581"/>
    </source>
</evidence>
<feature type="transmembrane region" description="Helical" evidence="7">
    <location>
        <begin position="251"/>
        <end position="273"/>
    </location>
</feature>
<organism evidence="9 10">
    <name type="scientific">Limulus polyphemus</name>
    <name type="common">Atlantic horseshoe crab</name>
    <dbReference type="NCBI Taxonomy" id="6850"/>
    <lineage>
        <taxon>Eukaryota</taxon>
        <taxon>Metazoa</taxon>
        <taxon>Ecdysozoa</taxon>
        <taxon>Arthropoda</taxon>
        <taxon>Chelicerata</taxon>
        <taxon>Merostomata</taxon>
        <taxon>Xiphosura</taxon>
        <taxon>Limulidae</taxon>
        <taxon>Limulus</taxon>
    </lineage>
</organism>
<gene>
    <name evidence="10 11" type="primary">LOC106461601</name>
</gene>
<feature type="compositionally biased region" description="Low complexity" evidence="6">
    <location>
        <begin position="33"/>
        <end position="44"/>
    </location>
</feature>
<reference evidence="10 11" key="1">
    <citation type="submission" date="2025-05" db="UniProtKB">
        <authorList>
            <consortium name="RefSeq"/>
        </authorList>
    </citation>
    <scope>IDENTIFICATION</scope>
    <source>
        <tissue evidence="10 11">Muscle</tissue>
    </source>
</reference>
<dbReference type="PROSITE" id="PS51225">
    <property type="entry name" value="MARVEL"/>
    <property type="match status" value="1"/>
</dbReference>
<protein>
    <submittedName>
        <fullName evidence="10 11">Uncharacterized protein LOC106461601 isoform X1</fullName>
    </submittedName>
</protein>
<keyword evidence="2 5" id="KW-0812">Transmembrane</keyword>
<dbReference type="GeneID" id="106461601"/>
<evidence type="ECO:0000256" key="7">
    <source>
        <dbReference type="SAM" id="Phobius"/>
    </source>
</evidence>
<evidence type="ECO:0000256" key="1">
    <source>
        <dbReference type="ARBA" id="ARBA00004141"/>
    </source>
</evidence>
<dbReference type="Proteomes" id="UP000694941">
    <property type="component" value="Unplaced"/>
</dbReference>
<evidence type="ECO:0000313" key="11">
    <source>
        <dbReference type="RefSeq" id="XP_022244320.1"/>
    </source>
</evidence>
<name>A0ABM1SL13_LIMPO</name>
<evidence type="ECO:0000313" key="10">
    <source>
        <dbReference type="RefSeq" id="XP_022244319.1"/>
    </source>
</evidence>
<keyword evidence="9" id="KW-1185">Reference proteome</keyword>
<sequence length="304" mass="33544">MENKKLSDDSFYVSTSDVVIENDTSGIGRSRSRTVSSRHSSSSSRETKVTLIEIPDSTEDTHFSTKHGGEKCKSTHHVVDDTLQIETLDEDVFTHLRNDDVDEGDSTTALIINGEDGSNQNCSLILKVTWNGNYLRSLKGILKVSLLICSIISLSCLTGSGAKNYSILQLPLAERLRLHIFTCVFSILVCVGYIFIECSSIITAFPINWPFIDGSLTMVFGILYLTSSSLLLQTEELYKIHYTYVTDESRVLLNLASVFGFLSSLASMLLAVVQFCGQGEESPVVPQFSQHGEEFGLSQLTPTQ</sequence>
<dbReference type="Pfam" id="PF01284">
    <property type="entry name" value="MARVEL"/>
    <property type="match status" value="1"/>
</dbReference>
<feature type="region of interest" description="Disordered" evidence="6">
    <location>
        <begin position="22"/>
        <end position="48"/>
    </location>
</feature>
<evidence type="ECO:0000256" key="2">
    <source>
        <dbReference type="ARBA" id="ARBA00022692"/>
    </source>
</evidence>
<evidence type="ECO:0000313" key="9">
    <source>
        <dbReference type="Proteomes" id="UP000694941"/>
    </source>
</evidence>
<evidence type="ECO:0000256" key="3">
    <source>
        <dbReference type="ARBA" id="ARBA00022989"/>
    </source>
</evidence>
<feature type="domain" description="MARVEL" evidence="8">
    <location>
        <begin position="134"/>
        <end position="279"/>
    </location>
</feature>
<dbReference type="PANTHER" id="PTHR22776">
    <property type="entry name" value="MARVEL-CONTAINING POTENTIAL LIPID RAFT-ASSOCIATED PROTEIN"/>
    <property type="match status" value="1"/>
</dbReference>
<feature type="transmembrane region" description="Helical" evidence="7">
    <location>
        <begin position="178"/>
        <end position="196"/>
    </location>
</feature>
<dbReference type="RefSeq" id="XP_022244319.1">
    <property type="nucleotide sequence ID" value="XM_022388611.1"/>
</dbReference>
<feature type="transmembrane region" description="Helical" evidence="7">
    <location>
        <begin position="208"/>
        <end position="231"/>
    </location>
</feature>
<keyword evidence="4 5" id="KW-0472">Membrane</keyword>